<dbReference type="PROSITE" id="PS51468">
    <property type="entry name" value="VIT"/>
    <property type="match status" value="1"/>
</dbReference>
<evidence type="ECO:0000313" key="3">
    <source>
        <dbReference type="Proteomes" id="UP001325680"/>
    </source>
</evidence>
<gene>
    <name evidence="2" type="ORF">U0035_09095</name>
</gene>
<reference evidence="2 3" key="1">
    <citation type="submission" date="2023-12" db="EMBL/GenBank/DDBJ databases">
        <title>Genome sequencing and assembly of bacterial species from a model synthetic community.</title>
        <authorList>
            <person name="Hogle S.L."/>
        </authorList>
    </citation>
    <scope>NUCLEOTIDE SEQUENCE [LARGE SCALE GENOMIC DNA]</scope>
    <source>
        <strain evidence="2 3">HAMBI_3031</strain>
    </source>
</reference>
<sequence length="72" mass="8024">MRFLVLLISTIVCTYGYAQMPTLKVNGEKDNPVILEQMDINVVITGNIATTTMQLSFKNNGSRVLEGELTFQ</sequence>
<dbReference type="EMBL" id="CP139960">
    <property type="protein sequence ID" value="WQD40298.1"/>
    <property type="molecule type" value="Genomic_DNA"/>
</dbReference>
<accession>A0ABZ0WAH9</accession>
<organism evidence="2 3">
    <name type="scientific">Niabella yanshanensis</name>
    <dbReference type="NCBI Taxonomy" id="577386"/>
    <lineage>
        <taxon>Bacteria</taxon>
        <taxon>Pseudomonadati</taxon>
        <taxon>Bacteroidota</taxon>
        <taxon>Chitinophagia</taxon>
        <taxon>Chitinophagales</taxon>
        <taxon>Chitinophagaceae</taxon>
        <taxon>Niabella</taxon>
    </lineage>
</organism>
<dbReference type="Proteomes" id="UP001325680">
    <property type="component" value="Chromosome"/>
</dbReference>
<keyword evidence="3" id="KW-1185">Reference proteome</keyword>
<name>A0ABZ0WAH9_9BACT</name>
<dbReference type="InterPro" id="IPR013694">
    <property type="entry name" value="VIT"/>
</dbReference>
<proteinExistence type="predicted"/>
<evidence type="ECO:0000313" key="2">
    <source>
        <dbReference type="EMBL" id="WQD40298.1"/>
    </source>
</evidence>
<protein>
    <recommendedName>
        <fullName evidence="1">VIT domain-containing protein</fullName>
    </recommendedName>
</protein>
<feature type="domain" description="VIT" evidence="1">
    <location>
        <begin position="19"/>
        <end position="72"/>
    </location>
</feature>
<dbReference type="RefSeq" id="WP_162817947.1">
    <property type="nucleotide sequence ID" value="NZ_CP139960.1"/>
</dbReference>
<evidence type="ECO:0000259" key="1">
    <source>
        <dbReference type="PROSITE" id="PS51468"/>
    </source>
</evidence>